<accession>A0ABY3SSD9</accession>
<evidence type="ECO:0000313" key="2">
    <source>
        <dbReference type="Proteomes" id="UP001649230"/>
    </source>
</evidence>
<keyword evidence="2" id="KW-1185">Reference proteome</keyword>
<reference evidence="1 2" key="1">
    <citation type="journal article" date="2024" name="Int. J. Syst. Evol. Microbiol.">
        <title>Paenibacillus hexagrammi sp. nov., a novel bacterium isolated from the gut content of Hexagrammos agrammus.</title>
        <authorList>
            <person name="Jung H.K."/>
            <person name="Kim D.G."/>
            <person name="Zin H."/>
            <person name="Park J."/>
            <person name="Jung H."/>
            <person name="Kim Y.O."/>
            <person name="Kong H.J."/>
            <person name="Kim J.W."/>
            <person name="Kim Y.S."/>
        </authorList>
    </citation>
    <scope>NUCLEOTIDE SEQUENCE [LARGE SCALE GENOMIC DNA]</scope>
    <source>
        <strain evidence="1 2">YPD9-1</strain>
    </source>
</reference>
<protein>
    <recommendedName>
        <fullName evidence="3">Phage phiEco32-like COOH.NH2 ligase-type 2</fullName>
    </recommendedName>
</protein>
<evidence type="ECO:0008006" key="3">
    <source>
        <dbReference type="Google" id="ProtNLM"/>
    </source>
</evidence>
<dbReference type="Proteomes" id="UP001649230">
    <property type="component" value="Chromosome"/>
</dbReference>
<gene>
    <name evidence="1" type="ORF">L0M14_13665</name>
</gene>
<name>A0ABY3SSD9_9BACL</name>
<sequence length="431" mass="48486">MDTYFLHFHEQDAWKLASRMRMPNGTALPEDWNGHFVIHWGSAHGEISGVPVLQPIKAILRAKQQTKRNELLALHGIKTPAAYKEQISQSAYPYMYKVMVFHLQALSVYEKKESLLQTKQAIYNAIRKHQPSSYEEVPADKATFHVRRASREAVKAVYALGLDYGLVSIGIMPSGHTLVLDVEPAPKLNEREADLLAEAMDRYAAALDIEQRRTERVMLGSDPEFLLLSKQGKVVSADRFLTRDGAVGCDAIVLSGHRVILPLAELRPQPSTDPRELAKNLHRSMQLAARAIPDESLAWLSGGMPVEGFPLGGHIHFSRCWLNSHLLRALDNYLALPLMQIEGATTRSRRPRYGFLGDFRRKPHGGFEYRTLPSWMMSPSLAHGIFALASLIADNYWLLPKQPLQSLDIQRAYYLGDKKPCTQLSQSCGEI</sequence>
<evidence type="ECO:0000313" key="1">
    <source>
        <dbReference type="EMBL" id="UJF36025.1"/>
    </source>
</evidence>
<organism evidence="1 2">
    <name type="scientific">Paenibacillus hexagrammi</name>
    <dbReference type="NCBI Taxonomy" id="2908839"/>
    <lineage>
        <taxon>Bacteria</taxon>
        <taxon>Bacillati</taxon>
        <taxon>Bacillota</taxon>
        <taxon>Bacilli</taxon>
        <taxon>Bacillales</taxon>
        <taxon>Paenibacillaceae</taxon>
        <taxon>Paenibacillus</taxon>
    </lineage>
</organism>
<dbReference type="EMBL" id="CP090978">
    <property type="protein sequence ID" value="UJF36025.1"/>
    <property type="molecule type" value="Genomic_DNA"/>
</dbReference>
<dbReference type="InterPro" id="IPR025681">
    <property type="entry name" value="COOH-NH2_lig"/>
</dbReference>
<proteinExistence type="predicted"/>
<dbReference type="Pfam" id="PF14395">
    <property type="entry name" value="COOH-NH2_lig"/>
    <property type="match status" value="1"/>
</dbReference>